<sequence>MAGEKRKREGSNSTELANQVGSDSGNLNPQEDGAVPQPKRKRKTKTEPALDGPWDISKKSRARVVHDGEVSKITMQRGYTKKELTASRNEAARIIAMRSPGPRASSNSAAITDVPARGLPANQSERNIKILLDIHSRTTAASYAKAELGAALQFNATDRMPLPFVMDKKKRTTISKKNISIVHDDDEGKEEDEGELTWRRSRQLDLTQPPISDVHEIFKLIVLKAQELGFNPTEILGKDVDLRVFTMCSGTEAPIIAMDMIGKAQRLLELDTLKFRHLGSAEIEPEKQAFIERNFKPPSLFRDVTEFTTHSKDPDDPDYRPYTAYGAQVDPPRRVHMLIAGSSCVDFSNLNSNRPEVVVDSDKKDKSRVAIVGSKEAGVVPGGDKQPKKSKSESASTFAGVRDYAKVYRPNLILMENVESAGWDEFSEAFKKIGYRLQVVHVDSINYYVPQTRNRTYALVIDVKHAENIKFDYEGVLHEWANLMAQFQRRASSPYSDFLLSESDQRFLLEKKKMDAESRPPKQSDWTSCRKRHTDTRNREQLGNAAPYTGMKENPVIMMDDSTWQRWVVGQPKRVQDALDINFLRYVAQRGFDMRYKHRNFNFTQNVDRDCDSREWGVVGCLTPSGGLFDTLRGGPITGIEALHLQGMPIGNLNLNKESSRLLQDLAGNAMTVTVVGVAIISALIACLKQQKASQGISIFQAHTDLGASEPLGSTDHRNRVLELRSEEELAQGTDDAALESAFESLSLDNDVSLQEIIHSARESQPYCHCEGLDQHVSTNLRLCPHCFYTCCSSCNRKDHDGLFEISLDSAERSLARDFVHSWTQKFPPVLEFDLSDVDMEALAGHCSEQGMQLSDYMMAAFKGTMRFGGIKYDSSWRVTYESYNARLELDIVPRHSHCTEDHSTGADILKSLKLVPTWLLFAKAKPDEPAGSNIRDTLRYPVAKMQPIETILSGDWQVRVAPQPKADTKITIKGTGNAIPAWESTLGLDIEMFDIQQVFTELQIEPAQAMIQESPSVLENILGKYEQHQKCPAASGSLYTMTSTKIGNVFLYLDSNPFRESVDDRMVLSTQPPKQGIHDDRSILAMFDRKWRPTLVNRSGTEIKCDVFNDWKPINAIRLAIPKKEQMIKKWHQPKFPANQDTSCTESSSIFVIEIPLDPRNREKWPQGHTVTIELEDKAAALKDFGWILKYAAEIPCRHSVLQPFANSMARKCSTCLPAPPSLEWVFKKGHLKACENKQEATRFEQQLKERPKPALAMLHCHGDSALLDIQLNITTMAHRATSLHSEHKGKLLDSQWHIEHYNHLASNPKFRNIKISSNVSEAMTSTSNIGHRTLWKSQREVLAWMQQCEEEPQPWNELAQVECRLPSLQCRVEVKSLLQRNIRGGVVADDVGAGKTTTSLALIGLDYERLARGEAFTTECPSGLIETQATLIFIPKNIMQQWVSEVKQCLPSWNCQDHRDKAASVKQPYYIVLKSSKELAQCSVERLKGAHLVLVPLTLFQEEPYWDNLQNLVCAPHVPTNPGRAFQEWLSQALTGLASLTPELLDVESQFWKKWEELNADKSSYERFHVLEAPKTRKSNREDMDKDEEAAEKAAKQAAEQAAAEAATSAKKFEDRVHKFKKERKIPTLLHTFQFRRVIIDEFTYIEGRTLLAILRLIFSSMWLLSGTPPIHDFDGLNTMARLMGTRISTYNENEGKFGFGSDGIKMAKDKSDAQEFRSFETIQSAAYKQAMYDHAAAFAEVFMRKNKPAVSVGKQITHEYECTLTPSEVLAQFDVEVVLNAAQTKFNQRMTAPKWETLRNSPYDTKLRVAVQELSGPEAARVCASAILHKIVEAVPKGAQAYEEDILKALIDDHEPTLLAHAGELFELLRDLWYGAKHHSPVAEFRKLTQDVKAEIEQATDMLALLDRLLWQAKTASTDTPPTVRVSAYTDAEKANAILEGKKPEDTPYDFEKLSKTVQEKEMLIRMEKVTNMIVSLSEGFGRLRLLKTILALIRKESPEACSRCERPLESVDNGEISMTCGHIIACSRCFDEPRSLEDPDCCGLFLDTYASPVSSFLLSQNEEAEVPSPGVKGSMMQKAVRILKNEVGASDSAVVFIQFAKIKDAFVEACKATNIVCLDGFVWTERQVRNFQEEAEKGAAVLVLKLDSEDAAGWNLQVANHVLFLGDMVGLGKEEKAATIEQAVGRCRRPGQKKDEVHVYHLAA</sequence>
<dbReference type="EMBL" id="KN846953">
    <property type="protein sequence ID" value="KIV80239.1"/>
    <property type="molecule type" value="Genomic_DNA"/>
</dbReference>
<dbReference type="Pfam" id="PF00145">
    <property type="entry name" value="DNA_methylase"/>
    <property type="match status" value="1"/>
</dbReference>
<dbReference type="InterPro" id="IPR029063">
    <property type="entry name" value="SAM-dependent_MTases_sf"/>
</dbReference>
<evidence type="ECO:0000256" key="6">
    <source>
        <dbReference type="SAM" id="MobiDB-lite"/>
    </source>
</evidence>
<protein>
    <recommendedName>
        <fullName evidence="7">Helicase ATP-binding domain-containing protein</fullName>
    </recommendedName>
</protein>
<dbReference type="GO" id="GO:0032259">
    <property type="term" value="P:methylation"/>
    <property type="evidence" value="ECO:0007669"/>
    <property type="project" value="UniProtKB-KW"/>
</dbReference>
<dbReference type="InterPro" id="IPR027417">
    <property type="entry name" value="P-loop_NTPase"/>
</dbReference>
<dbReference type="SUPFAM" id="SSF53335">
    <property type="entry name" value="S-adenosyl-L-methionine-dependent methyltransferases"/>
    <property type="match status" value="1"/>
</dbReference>
<proteinExistence type="predicted"/>
<evidence type="ECO:0000259" key="7">
    <source>
        <dbReference type="SMART" id="SM00487"/>
    </source>
</evidence>
<dbReference type="GO" id="GO:0016787">
    <property type="term" value="F:hydrolase activity"/>
    <property type="evidence" value="ECO:0007669"/>
    <property type="project" value="UniProtKB-KW"/>
</dbReference>
<dbReference type="InterPro" id="IPR000330">
    <property type="entry name" value="SNF2_N"/>
</dbReference>
<keyword evidence="1" id="KW-0489">Methyltransferase</keyword>
<dbReference type="SMART" id="SM00487">
    <property type="entry name" value="DEXDc"/>
    <property type="match status" value="1"/>
</dbReference>
<feature type="domain" description="Helicase ATP-binding" evidence="7">
    <location>
        <begin position="1332"/>
        <end position="1702"/>
    </location>
</feature>
<keyword evidence="4" id="KW-0378">Hydrolase</keyword>
<feature type="region of interest" description="Disordered" evidence="6">
    <location>
        <begin position="511"/>
        <end position="547"/>
    </location>
</feature>
<dbReference type="GO" id="GO:0008094">
    <property type="term" value="F:ATP-dependent activity, acting on DNA"/>
    <property type="evidence" value="ECO:0007669"/>
    <property type="project" value="TreeGrafter"/>
</dbReference>
<dbReference type="InterPro" id="IPR050628">
    <property type="entry name" value="SNF2_RAD54_helicase_TF"/>
</dbReference>
<accession>A0A0D1YGX0</accession>
<dbReference type="Proteomes" id="UP000053599">
    <property type="component" value="Unassembled WGS sequence"/>
</dbReference>
<dbReference type="STRING" id="1016849.A0A0D1YGX0"/>
<keyword evidence="2" id="KW-0808">Transferase</keyword>
<evidence type="ECO:0000256" key="3">
    <source>
        <dbReference type="ARBA" id="ARBA00022741"/>
    </source>
</evidence>
<dbReference type="GO" id="GO:0005634">
    <property type="term" value="C:nucleus"/>
    <property type="evidence" value="ECO:0007669"/>
    <property type="project" value="TreeGrafter"/>
</dbReference>
<organism evidence="8 9">
    <name type="scientific">Exophiala sideris</name>
    <dbReference type="NCBI Taxonomy" id="1016849"/>
    <lineage>
        <taxon>Eukaryota</taxon>
        <taxon>Fungi</taxon>
        <taxon>Dikarya</taxon>
        <taxon>Ascomycota</taxon>
        <taxon>Pezizomycotina</taxon>
        <taxon>Eurotiomycetes</taxon>
        <taxon>Chaetothyriomycetidae</taxon>
        <taxon>Chaetothyriales</taxon>
        <taxon>Herpotrichiellaceae</taxon>
        <taxon>Exophiala</taxon>
    </lineage>
</organism>
<dbReference type="OrthoDB" id="423221at2759"/>
<dbReference type="InterPro" id="IPR001525">
    <property type="entry name" value="C5_MeTfrase"/>
</dbReference>
<evidence type="ECO:0000256" key="5">
    <source>
        <dbReference type="ARBA" id="ARBA00022840"/>
    </source>
</evidence>
<dbReference type="Pfam" id="PF00176">
    <property type="entry name" value="SNF2-rel_dom"/>
    <property type="match status" value="1"/>
</dbReference>
<evidence type="ECO:0000313" key="9">
    <source>
        <dbReference type="Proteomes" id="UP000053599"/>
    </source>
</evidence>
<dbReference type="GO" id="GO:0006281">
    <property type="term" value="P:DNA repair"/>
    <property type="evidence" value="ECO:0007669"/>
    <property type="project" value="TreeGrafter"/>
</dbReference>
<dbReference type="GO" id="GO:0005524">
    <property type="term" value="F:ATP binding"/>
    <property type="evidence" value="ECO:0007669"/>
    <property type="project" value="UniProtKB-KW"/>
</dbReference>
<dbReference type="PANTHER" id="PTHR45626:SF26">
    <property type="entry name" value="FAMILY HELICASE, PUTATIVE (AFU_ORTHOLOGUE AFUA_2G09120)-RELATED"/>
    <property type="match status" value="1"/>
</dbReference>
<evidence type="ECO:0000256" key="1">
    <source>
        <dbReference type="ARBA" id="ARBA00022603"/>
    </source>
</evidence>
<feature type="compositionally biased region" description="Basic and acidic residues" evidence="6">
    <location>
        <begin position="511"/>
        <end position="522"/>
    </location>
</feature>
<dbReference type="HOGENOM" id="CLU_000796_0_0_1"/>
<keyword evidence="3" id="KW-0547">Nucleotide-binding</keyword>
<feature type="region of interest" description="Disordered" evidence="6">
    <location>
        <begin position="1"/>
        <end position="62"/>
    </location>
</feature>
<dbReference type="Gene3D" id="3.40.50.150">
    <property type="entry name" value="Vaccinia Virus protein VP39"/>
    <property type="match status" value="1"/>
</dbReference>
<feature type="region of interest" description="Disordered" evidence="6">
    <location>
        <begin position="1578"/>
        <end position="1597"/>
    </location>
</feature>
<feature type="compositionally biased region" description="Basic and acidic residues" evidence="6">
    <location>
        <begin position="1"/>
        <end position="10"/>
    </location>
</feature>
<dbReference type="InterPro" id="IPR014001">
    <property type="entry name" value="Helicase_ATP-bd"/>
</dbReference>
<feature type="compositionally biased region" description="Polar residues" evidence="6">
    <location>
        <begin position="11"/>
        <end position="29"/>
    </location>
</feature>
<evidence type="ECO:0000313" key="8">
    <source>
        <dbReference type="EMBL" id="KIV80239.1"/>
    </source>
</evidence>
<reference evidence="8 9" key="1">
    <citation type="submission" date="2015-01" db="EMBL/GenBank/DDBJ databases">
        <title>The Genome Sequence of Exophiala sideris CBS121828.</title>
        <authorList>
            <consortium name="The Broad Institute Genomics Platform"/>
            <person name="Cuomo C."/>
            <person name="de Hoog S."/>
            <person name="Gorbushina A."/>
            <person name="Stielow B."/>
            <person name="Teixiera M."/>
            <person name="Abouelleil A."/>
            <person name="Chapman S.B."/>
            <person name="Priest M."/>
            <person name="Young S.K."/>
            <person name="Wortman J."/>
            <person name="Nusbaum C."/>
            <person name="Birren B."/>
        </authorList>
    </citation>
    <scope>NUCLEOTIDE SEQUENCE [LARGE SCALE GENOMIC DNA]</scope>
    <source>
        <strain evidence="8 9">CBS 121828</strain>
    </source>
</reference>
<gene>
    <name evidence="8" type="ORF">PV11_07753</name>
</gene>
<keyword evidence="5" id="KW-0067">ATP-binding</keyword>
<evidence type="ECO:0000256" key="4">
    <source>
        <dbReference type="ARBA" id="ARBA00022801"/>
    </source>
</evidence>
<dbReference type="SUPFAM" id="SSF52540">
    <property type="entry name" value="P-loop containing nucleoside triphosphate hydrolases"/>
    <property type="match status" value="2"/>
</dbReference>
<dbReference type="Gene3D" id="3.40.50.300">
    <property type="entry name" value="P-loop containing nucleotide triphosphate hydrolases"/>
    <property type="match status" value="2"/>
</dbReference>
<name>A0A0D1YGX0_9EURO</name>
<dbReference type="GO" id="GO:0008168">
    <property type="term" value="F:methyltransferase activity"/>
    <property type="evidence" value="ECO:0007669"/>
    <property type="project" value="UniProtKB-KW"/>
</dbReference>
<dbReference type="PANTHER" id="PTHR45626">
    <property type="entry name" value="TRANSCRIPTION TERMINATION FACTOR 2-RELATED"/>
    <property type="match status" value="1"/>
</dbReference>
<evidence type="ECO:0000256" key="2">
    <source>
        <dbReference type="ARBA" id="ARBA00022679"/>
    </source>
</evidence>